<dbReference type="EMBL" id="UAWL01000006">
    <property type="protein sequence ID" value="SQB98976.1"/>
    <property type="molecule type" value="Genomic_DNA"/>
</dbReference>
<sequence length="382" mass="44225">MTQHIATKSKIIYKSIKNICLIGALLICGASLQNLSAQSTQTTKDTKLKTSDQTSLKDALQNYFNALVPKDADPKNTIQCKGNDLFFTCKADSIQFKEVWLRHFELNVKALKNHIRAKTKAKINYKQEFIDMLPTQWQNLLPESIHYEQQYKQHKATIATQEELQIQSPDDSKLKIEYEFEANNIEIKDKTLIQNISNVLALLVANKYFEEAFLEEAPYDTDNKYDEYHEDCDSKDCDELALQYSIISQFSQQLSQTKFKLKKLRITLESKTLRDVLLQTYLEEWQPYKEKNKNKYGFSSEILEGISFVKAFLSPKLTNNKQALESVLDDVAQFLLTDKNDKIGFELKATKNSKSITLEEFNLLDDDKLFLLLDTYELKAIK</sequence>
<organism evidence="2 3">
    <name type="scientific">Helicobacter fennelliae</name>
    <dbReference type="NCBI Taxonomy" id="215"/>
    <lineage>
        <taxon>Bacteria</taxon>
        <taxon>Pseudomonadati</taxon>
        <taxon>Campylobacterota</taxon>
        <taxon>Epsilonproteobacteria</taxon>
        <taxon>Campylobacterales</taxon>
        <taxon>Helicobacteraceae</taxon>
        <taxon>Helicobacter</taxon>
    </lineage>
</organism>
<protein>
    <recommendedName>
        <fullName evidence="4">Periplasmic protein</fullName>
    </recommendedName>
</protein>
<reference evidence="2 3" key="1">
    <citation type="submission" date="2018-06" db="EMBL/GenBank/DDBJ databases">
        <authorList>
            <consortium name="Pathogen Informatics"/>
            <person name="Doyle S."/>
        </authorList>
    </citation>
    <scope>NUCLEOTIDE SEQUENCE [LARGE SCALE GENOMIC DNA]</scope>
    <source>
        <strain evidence="2 3">NCTC13102</strain>
    </source>
</reference>
<evidence type="ECO:0000313" key="3">
    <source>
        <dbReference type="Proteomes" id="UP000250166"/>
    </source>
</evidence>
<name>A0A2X3BI52_9HELI</name>
<accession>A0A2X3BI52</accession>
<feature type="signal peptide" evidence="1">
    <location>
        <begin position="1"/>
        <end position="36"/>
    </location>
</feature>
<evidence type="ECO:0000313" key="2">
    <source>
        <dbReference type="EMBL" id="SQB98976.1"/>
    </source>
</evidence>
<evidence type="ECO:0000256" key="1">
    <source>
        <dbReference type="SAM" id="SignalP"/>
    </source>
</evidence>
<gene>
    <name evidence="2" type="ORF">NCTC13102_01447</name>
</gene>
<feature type="chain" id="PRO_5016033732" description="Periplasmic protein" evidence="1">
    <location>
        <begin position="37"/>
        <end position="382"/>
    </location>
</feature>
<dbReference type="AlphaFoldDB" id="A0A2X3BI52"/>
<keyword evidence="1" id="KW-0732">Signal</keyword>
<evidence type="ECO:0008006" key="4">
    <source>
        <dbReference type="Google" id="ProtNLM"/>
    </source>
</evidence>
<dbReference type="RefSeq" id="WP_112058767.1">
    <property type="nucleotide sequence ID" value="NZ_UAWL01000006.1"/>
</dbReference>
<proteinExistence type="predicted"/>
<dbReference type="Proteomes" id="UP000250166">
    <property type="component" value="Unassembled WGS sequence"/>
</dbReference>